<dbReference type="Proteomes" id="UP000036681">
    <property type="component" value="Unplaced"/>
</dbReference>
<reference evidence="2" key="1">
    <citation type="submission" date="2017-02" db="UniProtKB">
        <authorList>
            <consortium name="WormBaseParasite"/>
        </authorList>
    </citation>
    <scope>IDENTIFICATION</scope>
</reference>
<protein>
    <submittedName>
        <fullName evidence="2">t-SNARE coiled-coil homology domain-containing protein</fullName>
    </submittedName>
</protein>
<evidence type="ECO:0000313" key="2">
    <source>
        <dbReference type="WBParaSite" id="ALUE_0000137201-mRNA-1"/>
    </source>
</evidence>
<organism evidence="1 2">
    <name type="scientific">Ascaris lumbricoides</name>
    <name type="common">Giant roundworm</name>
    <dbReference type="NCBI Taxonomy" id="6252"/>
    <lineage>
        <taxon>Eukaryota</taxon>
        <taxon>Metazoa</taxon>
        <taxon>Ecdysozoa</taxon>
        <taxon>Nematoda</taxon>
        <taxon>Chromadorea</taxon>
        <taxon>Rhabditida</taxon>
        <taxon>Spirurina</taxon>
        <taxon>Ascaridomorpha</taxon>
        <taxon>Ascaridoidea</taxon>
        <taxon>Ascarididae</taxon>
        <taxon>Ascaris</taxon>
    </lineage>
</organism>
<dbReference type="AlphaFoldDB" id="A0A0M3HIM7"/>
<sequence length="67" mass="7847">MGPWNQWSLFERTWTTMETTTRTECGNADDHLFVKNVEILRYDAEKLDNIAKQMESVNGDLLVIQQN</sequence>
<accession>A0A0M3HIM7</accession>
<proteinExistence type="predicted"/>
<name>A0A0M3HIM7_ASCLU</name>
<dbReference type="WBParaSite" id="ALUE_0000137201-mRNA-1">
    <property type="protein sequence ID" value="ALUE_0000137201-mRNA-1"/>
    <property type="gene ID" value="ALUE_0000137201"/>
</dbReference>
<evidence type="ECO:0000313" key="1">
    <source>
        <dbReference type="Proteomes" id="UP000036681"/>
    </source>
</evidence>
<keyword evidence="1" id="KW-1185">Reference proteome</keyword>